<evidence type="ECO:0000256" key="10">
    <source>
        <dbReference type="ARBA" id="ARBA00022932"/>
    </source>
</evidence>
<evidence type="ECO:0000256" key="13">
    <source>
        <dbReference type="ARBA" id="ARBA00049244"/>
    </source>
</evidence>
<proteinExistence type="inferred from homology"/>
<evidence type="ECO:0000313" key="17">
    <source>
        <dbReference type="Proteomes" id="UP000027142"/>
    </source>
</evidence>
<dbReference type="KEGG" id="ble:BleG1_2166"/>
<dbReference type="PATRIC" id="fig|1246626.3.peg.2163"/>
<evidence type="ECO:0000256" key="3">
    <source>
        <dbReference type="ARBA" id="ARBA00022490"/>
    </source>
</evidence>
<keyword evidence="2 14" id="KW-0515">Mutator protein</keyword>
<dbReference type="GO" id="GO:0003684">
    <property type="term" value="F:damaged DNA binding"/>
    <property type="evidence" value="ECO:0007669"/>
    <property type="project" value="InterPro"/>
</dbReference>
<dbReference type="Pfam" id="PF11798">
    <property type="entry name" value="IMS_HHH"/>
    <property type="match status" value="1"/>
</dbReference>
<evidence type="ECO:0000256" key="9">
    <source>
        <dbReference type="ARBA" id="ARBA00022842"/>
    </source>
</evidence>
<keyword evidence="11 14" id="KW-0238">DNA-binding</keyword>
<dbReference type="Gene3D" id="3.40.1170.60">
    <property type="match status" value="1"/>
</dbReference>
<dbReference type="PANTHER" id="PTHR11076">
    <property type="entry name" value="DNA REPAIR POLYMERASE UMUC / TRANSFERASE FAMILY MEMBER"/>
    <property type="match status" value="1"/>
</dbReference>
<evidence type="ECO:0000256" key="11">
    <source>
        <dbReference type="ARBA" id="ARBA00023125"/>
    </source>
</evidence>
<dbReference type="GO" id="GO:0009432">
    <property type="term" value="P:SOS response"/>
    <property type="evidence" value="ECO:0007669"/>
    <property type="project" value="TreeGrafter"/>
</dbReference>
<evidence type="ECO:0000313" key="16">
    <source>
        <dbReference type="EMBL" id="AIC94744.1"/>
    </source>
</evidence>
<feature type="active site" evidence="14">
    <location>
        <position position="122"/>
    </location>
</feature>
<evidence type="ECO:0000256" key="1">
    <source>
        <dbReference type="ARBA" id="ARBA00010945"/>
    </source>
</evidence>
<dbReference type="InterPro" id="IPR017961">
    <property type="entry name" value="DNA_pol_Y-fam_little_finger"/>
</dbReference>
<keyword evidence="6 14" id="KW-0235">DNA replication</keyword>
<dbReference type="FunFam" id="1.10.150.20:FF:000019">
    <property type="entry name" value="DNA polymerase IV"/>
    <property type="match status" value="1"/>
</dbReference>
<dbReference type="Gene3D" id="3.30.70.270">
    <property type="match status" value="1"/>
</dbReference>
<keyword evidence="12 14" id="KW-0234">DNA repair</keyword>
<dbReference type="FunFam" id="3.30.1490.100:FF:000004">
    <property type="entry name" value="DNA polymerase IV"/>
    <property type="match status" value="1"/>
</dbReference>
<dbReference type="GO" id="GO:0003887">
    <property type="term" value="F:DNA-directed DNA polymerase activity"/>
    <property type="evidence" value="ECO:0007669"/>
    <property type="project" value="UniProtKB-UniRule"/>
</dbReference>
<comment type="cofactor">
    <cofactor evidence="14">
        <name>Mg(2+)</name>
        <dbReference type="ChEBI" id="CHEBI:18420"/>
    </cofactor>
    <text evidence="14">Binds 2 magnesium ions per subunit.</text>
</comment>
<dbReference type="Pfam" id="PF11799">
    <property type="entry name" value="IMS_C"/>
    <property type="match status" value="1"/>
</dbReference>
<dbReference type="Proteomes" id="UP000027142">
    <property type="component" value="Chromosome"/>
</dbReference>
<feature type="site" description="Substrate discrimination" evidence="14">
    <location>
        <position position="28"/>
    </location>
</feature>
<dbReference type="EC" id="2.7.7.7" evidence="14"/>
<accession>A0A060M3S0</accession>
<name>A0A060M3S0_9BACI</name>
<evidence type="ECO:0000259" key="15">
    <source>
        <dbReference type="PROSITE" id="PS50173"/>
    </source>
</evidence>
<dbReference type="GO" id="GO:0006261">
    <property type="term" value="P:DNA-templated DNA replication"/>
    <property type="evidence" value="ECO:0007669"/>
    <property type="project" value="UniProtKB-UniRule"/>
</dbReference>
<keyword evidence="10 14" id="KW-0239">DNA-directed DNA polymerase</keyword>
<dbReference type="RefSeq" id="WP_038480551.1">
    <property type="nucleotide sequence ID" value="NZ_CP003923.1"/>
</dbReference>
<dbReference type="SUPFAM" id="SSF100879">
    <property type="entry name" value="Lesion bypass DNA polymerase (Y-family), little finger domain"/>
    <property type="match status" value="1"/>
</dbReference>
<keyword evidence="17" id="KW-1185">Reference proteome</keyword>
<comment type="function">
    <text evidence="14">Poorly processive, error-prone DNA polymerase involved in untargeted mutagenesis. Copies undamaged DNA at stalled replication forks, which arise in vivo from mismatched or misaligned primer ends. These misaligned primers can be extended by PolIV. Exhibits no 3'-5' exonuclease (proofreading) activity. May be involved in translesional synthesis, in conjunction with the beta clamp from PolIII.</text>
</comment>
<keyword evidence="8 14" id="KW-0227">DNA damage</keyword>
<evidence type="ECO:0000256" key="7">
    <source>
        <dbReference type="ARBA" id="ARBA00022723"/>
    </source>
</evidence>
<evidence type="ECO:0000256" key="5">
    <source>
        <dbReference type="ARBA" id="ARBA00022695"/>
    </source>
</evidence>
<dbReference type="InterPro" id="IPR036775">
    <property type="entry name" value="DNA_pol_Y-fam_lit_finger_sf"/>
</dbReference>
<organism evidence="16 17">
    <name type="scientific">Shouchella lehensis G1</name>
    <dbReference type="NCBI Taxonomy" id="1246626"/>
    <lineage>
        <taxon>Bacteria</taxon>
        <taxon>Bacillati</taxon>
        <taxon>Bacillota</taxon>
        <taxon>Bacilli</taxon>
        <taxon>Bacillales</taxon>
        <taxon>Bacillaceae</taxon>
        <taxon>Shouchella</taxon>
    </lineage>
</organism>
<feature type="binding site" evidence="14">
    <location>
        <position position="23"/>
    </location>
    <ligand>
        <name>Mg(2+)</name>
        <dbReference type="ChEBI" id="CHEBI:18420"/>
    </ligand>
</feature>
<sequence>MANENFKLPEPYRDTSRKIIHIDMDAFFSSVEERDNPSLKGKPVIIAKHPRKTGGKGIVSTANYEARKYGIHSAMSAYEAYKRCPEGIFISGNYKAYQEASLRVREVMLAYTDLVEPMSIDEAYLDVTTNRLGEVSASKLARHIQREIWEKTGLTSSAGVSYNKFLAKIASDIKKPAGLTVIPPDRAQAFIKELPVEKFPGIGPKTAAKMHGLHIYTGNDLYQLSQLDLVHHFGKAGLSYYKRARGIDHNRLKVHRDRKSVGKEHTYSQPLMTDEDVLLKLRVLAEEVQSSLERVKKQGKTIVIKIRYRSFDTITRRISLPDYVHKWDDLYRYAQELWLSYGTVDRQVRLLGLSVTNLVEIRYQTLSLF</sequence>
<dbReference type="OrthoDB" id="9808813at2"/>
<feature type="binding site" evidence="14">
    <location>
        <position position="121"/>
    </location>
    <ligand>
        <name>Mg(2+)</name>
        <dbReference type="ChEBI" id="CHEBI:18420"/>
    </ligand>
</feature>
<dbReference type="EMBL" id="CP003923">
    <property type="protein sequence ID" value="AIC94744.1"/>
    <property type="molecule type" value="Genomic_DNA"/>
</dbReference>
<dbReference type="InterPro" id="IPR043128">
    <property type="entry name" value="Rev_trsase/Diguanyl_cyclase"/>
</dbReference>
<protein>
    <recommendedName>
        <fullName evidence="14">DNA polymerase IV</fullName>
        <shortName evidence="14">Pol IV</shortName>
        <ecNumber evidence="14">2.7.7.7</ecNumber>
    </recommendedName>
</protein>
<dbReference type="SUPFAM" id="SSF56672">
    <property type="entry name" value="DNA/RNA polymerases"/>
    <property type="match status" value="1"/>
</dbReference>
<dbReference type="Gene3D" id="3.30.1490.100">
    <property type="entry name" value="DNA polymerase, Y-family, little finger domain"/>
    <property type="match status" value="1"/>
</dbReference>
<dbReference type="PANTHER" id="PTHR11076:SF33">
    <property type="entry name" value="DNA POLYMERASE KAPPA"/>
    <property type="match status" value="1"/>
</dbReference>
<dbReference type="NCBIfam" id="NF002677">
    <property type="entry name" value="PRK02406.1"/>
    <property type="match status" value="1"/>
</dbReference>
<keyword evidence="3 14" id="KW-0963">Cytoplasm</keyword>
<comment type="subunit">
    <text evidence="14">Monomer.</text>
</comment>
<dbReference type="GO" id="GO:0000287">
    <property type="term" value="F:magnesium ion binding"/>
    <property type="evidence" value="ECO:0007669"/>
    <property type="project" value="UniProtKB-UniRule"/>
</dbReference>
<dbReference type="STRING" id="1246626.BleG1_2166"/>
<dbReference type="CDD" id="cd03586">
    <property type="entry name" value="PolY_Pol_IV_kappa"/>
    <property type="match status" value="1"/>
</dbReference>
<dbReference type="GO" id="GO:0006281">
    <property type="term" value="P:DNA repair"/>
    <property type="evidence" value="ECO:0007669"/>
    <property type="project" value="UniProtKB-UniRule"/>
</dbReference>
<dbReference type="AlphaFoldDB" id="A0A060M3S0"/>
<comment type="similarity">
    <text evidence="1 14">Belongs to the DNA polymerase type-Y family.</text>
</comment>
<dbReference type="Gene3D" id="1.10.150.20">
    <property type="entry name" value="5' to 3' exonuclease, C-terminal subdomain"/>
    <property type="match status" value="1"/>
</dbReference>
<evidence type="ECO:0000256" key="4">
    <source>
        <dbReference type="ARBA" id="ARBA00022679"/>
    </source>
</evidence>
<dbReference type="Pfam" id="PF00817">
    <property type="entry name" value="IMS"/>
    <property type="match status" value="1"/>
</dbReference>
<gene>
    <name evidence="14" type="primary">dinB</name>
    <name evidence="16" type="ORF">BleG1_2166</name>
</gene>
<dbReference type="InterPro" id="IPR001126">
    <property type="entry name" value="UmuC"/>
</dbReference>
<comment type="subcellular location">
    <subcellularLocation>
        <location evidence="14">Cytoplasm</location>
    </subcellularLocation>
</comment>
<keyword evidence="5 14" id="KW-0548">Nucleotidyltransferase</keyword>
<comment type="catalytic activity">
    <reaction evidence="13 14">
        <text>DNA(n) + a 2'-deoxyribonucleoside 5'-triphosphate = DNA(n+1) + diphosphate</text>
        <dbReference type="Rhea" id="RHEA:22508"/>
        <dbReference type="Rhea" id="RHEA-COMP:17339"/>
        <dbReference type="Rhea" id="RHEA-COMP:17340"/>
        <dbReference type="ChEBI" id="CHEBI:33019"/>
        <dbReference type="ChEBI" id="CHEBI:61560"/>
        <dbReference type="ChEBI" id="CHEBI:173112"/>
        <dbReference type="EC" id="2.7.7.7"/>
    </reaction>
</comment>
<evidence type="ECO:0000256" key="14">
    <source>
        <dbReference type="HAMAP-Rule" id="MF_01113"/>
    </source>
</evidence>
<dbReference type="InterPro" id="IPR022880">
    <property type="entry name" value="DNApol_IV"/>
</dbReference>
<dbReference type="PROSITE" id="PS50173">
    <property type="entry name" value="UMUC"/>
    <property type="match status" value="1"/>
</dbReference>
<dbReference type="GO" id="GO:0042276">
    <property type="term" value="P:error-prone translesion synthesis"/>
    <property type="evidence" value="ECO:0007669"/>
    <property type="project" value="TreeGrafter"/>
</dbReference>
<keyword evidence="9 14" id="KW-0460">Magnesium</keyword>
<keyword evidence="7 14" id="KW-0479">Metal-binding</keyword>
<feature type="domain" description="UmuC" evidence="15">
    <location>
        <begin position="19"/>
        <end position="203"/>
    </location>
</feature>
<dbReference type="InterPro" id="IPR050116">
    <property type="entry name" value="DNA_polymerase-Y"/>
</dbReference>
<dbReference type="HAMAP" id="MF_01113">
    <property type="entry name" value="DNApol_IV"/>
    <property type="match status" value="1"/>
</dbReference>
<dbReference type="InterPro" id="IPR024728">
    <property type="entry name" value="PolY_HhH_motif"/>
</dbReference>
<dbReference type="HOGENOM" id="CLU_012348_1_2_9"/>
<dbReference type="eggNOG" id="COG0389">
    <property type="taxonomic scope" value="Bacteria"/>
</dbReference>
<dbReference type="InterPro" id="IPR043502">
    <property type="entry name" value="DNA/RNA_pol_sf"/>
</dbReference>
<reference evidence="16 17" key="1">
    <citation type="journal article" date="2014" name="Gene">
        <title>A comparative genomic analysis of the alkalitolerant soil bacterium Bacillus lehensis G1.</title>
        <authorList>
            <person name="Noor Y.M."/>
            <person name="Samsulrizal N.H."/>
            <person name="Jema'on N.A."/>
            <person name="Low K.O."/>
            <person name="Ramli A.N."/>
            <person name="Alias N.I."/>
            <person name="Damis S.I."/>
            <person name="Fuzi S.F."/>
            <person name="Isa M.N."/>
            <person name="Murad A.M."/>
            <person name="Raih M.F."/>
            <person name="Bakar F.D."/>
            <person name="Najimudin N."/>
            <person name="Mahadi N.M."/>
            <person name="Illias R.M."/>
        </authorList>
    </citation>
    <scope>NUCLEOTIDE SEQUENCE [LARGE SCALE GENOMIC DNA]</scope>
    <source>
        <strain evidence="16 17">G1</strain>
    </source>
</reference>
<keyword evidence="4 14" id="KW-0808">Transferase</keyword>
<evidence type="ECO:0000256" key="8">
    <source>
        <dbReference type="ARBA" id="ARBA00022763"/>
    </source>
</evidence>
<evidence type="ECO:0000256" key="12">
    <source>
        <dbReference type="ARBA" id="ARBA00023204"/>
    </source>
</evidence>
<evidence type="ECO:0000256" key="6">
    <source>
        <dbReference type="ARBA" id="ARBA00022705"/>
    </source>
</evidence>
<evidence type="ECO:0000256" key="2">
    <source>
        <dbReference type="ARBA" id="ARBA00022457"/>
    </source>
</evidence>
<dbReference type="GO" id="GO:0005829">
    <property type="term" value="C:cytosol"/>
    <property type="evidence" value="ECO:0007669"/>
    <property type="project" value="TreeGrafter"/>
</dbReference>